<evidence type="ECO:0000313" key="14">
    <source>
        <dbReference type="Proteomes" id="UP000294364"/>
    </source>
</evidence>
<dbReference type="GO" id="GO:0031405">
    <property type="term" value="F:lipoic acid binding"/>
    <property type="evidence" value="ECO:0007669"/>
    <property type="project" value="TreeGrafter"/>
</dbReference>
<sequence>MTIEIHVPDIGTKTAEVTEILVQIGDKVTVDQSILTVETEKASIEIPSPLTGTVKEITVKIGDQISPGMLVMFFNSENVPTSDMLDITSDQDMMSSSLIVSTKYVHATPLIRRLARELGIDLSKIEGSGTKSRILKEDIQNYVKNIIQYHEEAGEDSKSPSEPVLLQTIDYNSFGETQEIELSRIQKLSGKKLYSNWTTIPHVTHFDKTDITELEIFRNHQNDLATKKKLDVKITLVAFIMKSVSLALEKMPRFNSSLSLDKQTLILKKYINIGVAVDTINGLVVPVFQAVKTKGIIQIAHELTEVATKARLNKLAPSDMHGGCFTISSLGGLGTTYFTPIINAPEVAILGISKAQIEPVWNGKKFIPRLMMPISLSFDHRVIDGAEGARFITMIKNTMADIRYLVM</sequence>
<keyword evidence="13" id="KW-0670">Pyruvate</keyword>
<comment type="subunit">
    <text evidence="3">Forms a 24-polypeptide structural core with octahedral symmetry.</text>
</comment>
<dbReference type="InterPro" id="IPR036625">
    <property type="entry name" value="E3-bd_dom_sf"/>
</dbReference>
<dbReference type="InterPro" id="IPR003016">
    <property type="entry name" value="2-oxoA_DH_lipoyl-BS"/>
</dbReference>
<evidence type="ECO:0000256" key="9">
    <source>
        <dbReference type="ARBA" id="ARBA00048370"/>
    </source>
</evidence>
<evidence type="ECO:0000256" key="1">
    <source>
        <dbReference type="ARBA" id="ARBA00001938"/>
    </source>
</evidence>
<dbReference type="Gene3D" id="2.40.50.100">
    <property type="match status" value="1"/>
</dbReference>
<organism evidence="13 14">
    <name type="scientific">Candidatus Erwinia haradaeae</name>
    <dbReference type="NCBI Taxonomy" id="1922217"/>
    <lineage>
        <taxon>Bacteria</taxon>
        <taxon>Pseudomonadati</taxon>
        <taxon>Pseudomonadota</taxon>
        <taxon>Gammaproteobacteria</taxon>
        <taxon>Enterobacterales</taxon>
        <taxon>Erwiniaceae</taxon>
        <taxon>Erwinia</taxon>
    </lineage>
</organism>
<dbReference type="EMBL" id="LR217698">
    <property type="protein sequence ID" value="VFP78678.1"/>
    <property type="molecule type" value="Genomic_DNA"/>
</dbReference>
<name>A0A451CZF2_9GAMM</name>
<dbReference type="PROSITE" id="PS51826">
    <property type="entry name" value="PSBD"/>
    <property type="match status" value="1"/>
</dbReference>
<keyword evidence="5" id="KW-0677">Repeat</keyword>
<dbReference type="InterPro" id="IPR001078">
    <property type="entry name" value="2-oxoacid_DH_actylTfrase"/>
</dbReference>
<comment type="cofactor">
    <cofactor evidence="1 10">
        <name>(R)-lipoate</name>
        <dbReference type="ChEBI" id="CHEBI:83088"/>
    </cofactor>
</comment>
<dbReference type="SUPFAM" id="SSF47005">
    <property type="entry name" value="Peripheral subunit-binding domain of 2-oxo acid dehydrogenase complex"/>
    <property type="match status" value="1"/>
</dbReference>
<dbReference type="Proteomes" id="UP000294364">
    <property type="component" value="Chromosome"/>
</dbReference>
<evidence type="ECO:0000256" key="10">
    <source>
        <dbReference type="RuleBase" id="RU003423"/>
    </source>
</evidence>
<dbReference type="AlphaFoldDB" id="A0A451CZF2"/>
<dbReference type="Gene3D" id="4.10.320.10">
    <property type="entry name" value="E3-binding domain"/>
    <property type="match status" value="1"/>
</dbReference>
<dbReference type="Pfam" id="PF02817">
    <property type="entry name" value="E3_binding"/>
    <property type="match status" value="1"/>
</dbReference>
<dbReference type="InterPro" id="IPR050743">
    <property type="entry name" value="2-oxoacid_DH_E2_comp"/>
</dbReference>
<dbReference type="GO" id="GO:0005737">
    <property type="term" value="C:cytoplasm"/>
    <property type="evidence" value="ECO:0007669"/>
    <property type="project" value="TreeGrafter"/>
</dbReference>
<keyword evidence="4 10" id="KW-0808">Transferase</keyword>
<dbReference type="InterPro" id="IPR004167">
    <property type="entry name" value="PSBD"/>
</dbReference>
<dbReference type="FunFam" id="3.30.559.10:FF:000004">
    <property type="entry name" value="Acetyltransferase component of pyruvate dehydrogenase complex"/>
    <property type="match status" value="1"/>
</dbReference>
<proteinExistence type="inferred from homology"/>
<dbReference type="InterPro" id="IPR023213">
    <property type="entry name" value="CAT-like_dom_sf"/>
</dbReference>
<dbReference type="GO" id="GO:0004742">
    <property type="term" value="F:dihydrolipoyllysine-residue acetyltransferase activity"/>
    <property type="evidence" value="ECO:0007669"/>
    <property type="project" value="UniProtKB-EC"/>
</dbReference>
<dbReference type="Pfam" id="PF00198">
    <property type="entry name" value="2-oxoacid_dh"/>
    <property type="match status" value="1"/>
</dbReference>
<evidence type="ECO:0000256" key="6">
    <source>
        <dbReference type="ARBA" id="ARBA00022823"/>
    </source>
</evidence>
<evidence type="ECO:0000256" key="5">
    <source>
        <dbReference type="ARBA" id="ARBA00022737"/>
    </source>
</evidence>
<dbReference type="SUPFAM" id="SSF51230">
    <property type="entry name" value="Single hybrid motif"/>
    <property type="match status" value="1"/>
</dbReference>
<reference evidence="13 14" key="1">
    <citation type="submission" date="2019-02" db="EMBL/GenBank/DDBJ databases">
        <authorList>
            <person name="Manzano-Marin A."/>
            <person name="Manzano-Marin A."/>
        </authorList>
    </citation>
    <scope>NUCLEOTIDE SEQUENCE [LARGE SCALE GENOMIC DNA]</scope>
    <source>
        <strain evidence="13 14">ErCicurtihirsuta</strain>
    </source>
</reference>
<dbReference type="Pfam" id="PF00364">
    <property type="entry name" value="Biotin_lipoyl"/>
    <property type="match status" value="1"/>
</dbReference>
<evidence type="ECO:0000256" key="4">
    <source>
        <dbReference type="ARBA" id="ARBA00022679"/>
    </source>
</evidence>
<gene>
    <name evidence="13" type="primary">aceF</name>
    <name evidence="13" type="ORF">ERCICURT3053_305</name>
</gene>
<dbReference type="Gene3D" id="3.30.559.10">
    <property type="entry name" value="Chloramphenicol acetyltransferase-like domain"/>
    <property type="match status" value="1"/>
</dbReference>
<keyword evidence="6 10" id="KW-0450">Lipoyl</keyword>
<feature type="domain" description="Peripheral subunit-binding (PSBD)" evidence="12">
    <location>
        <begin position="106"/>
        <end position="143"/>
    </location>
</feature>
<dbReference type="PROSITE" id="PS00189">
    <property type="entry name" value="LIPOYL"/>
    <property type="match status" value="1"/>
</dbReference>
<evidence type="ECO:0000256" key="2">
    <source>
        <dbReference type="ARBA" id="ARBA00007317"/>
    </source>
</evidence>
<dbReference type="FunFam" id="2.40.50.100:FF:000009">
    <property type="entry name" value="Acetyltransferase component of pyruvate dehydrogenase complex"/>
    <property type="match status" value="1"/>
</dbReference>
<comment type="catalytic activity">
    <reaction evidence="9">
        <text>N(6)-[(R)-dihydrolipoyl]-L-lysyl-[protein] + acetyl-CoA = N(6)-[(R)-S(8)-acetyldihydrolipoyl]-L-lysyl-[protein] + CoA</text>
        <dbReference type="Rhea" id="RHEA:17017"/>
        <dbReference type="Rhea" id="RHEA-COMP:10475"/>
        <dbReference type="Rhea" id="RHEA-COMP:10478"/>
        <dbReference type="ChEBI" id="CHEBI:57287"/>
        <dbReference type="ChEBI" id="CHEBI:57288"/>
        <dbReference type="ChEBI" id="CHEBI:83100"/>
        <dbReference type="ChEBI" id="CHEBI:83111"/>
        <dbReference type="EC" id="2.3.1.12"/>
    </reaction>
</comment>
<accession>A0A451CZF2</accession>
<dbReference type="SUPFAM" id="SSF52777">
    <property type="entry name" value="CoA-dependent acyltransferases"/>
    <property type="match status" value="1"/>
</dbReference>
<feature type="domain" description="Lipoyl-binding" evidence="11">
    <location>
        <begin position="2"/>
        <end position="75"/>
    </location>
</feature>
<evidence type="ECO:0000259" key="12">
    <source>
        <dbReference type="PROSITE" id="PS51826"/>
    </source>
</evidence>
<evidence type="ECO:0000256" key="7">
    <source>
        <dbReference type="ARBA" id="ARBA00023315"/>
    </source>
</evidence>
<dbReference type="PANTHER" id="PTHR43178:SF2">
    <property type="entry name" value="DIHYDROLIPOYLLYSINE-RESIDUE ACETYLTRANSFERASE COMPONENT OF PYRUVATE DEHYDROGENASE COMPLEX"/>
    <property type="match status" value="1"/>
</dbReference>
<dbReference type="PROSITE" id="PS50968">
    <property type="entry name" value="BIOTINYL_LIPOYL"/>
    <property type="match status" value="1"/>
</dbReference>
<keyword evidence="7 10" id="KW-0012">Acyltransferase</keyword>
<dbReference type="CDD" id="cd06849">
    <property type="entry name" value="lipoyl_domain"/>
    <property type="match status" value="1"/>
</dbReference>
<dbReference type="GO" id="GO:0006086">
    <property type="term" value="P:pyruvate decarboxylation to acetyl-CoA"/>
    <property type="evidence" value="ECO:0007669"/>
    <property type="project" value="TreeGrafter"/>
</dbReference>
<evidence type="ECO:0000256" key="8">
    <source>
        <dbReference type="ARBA" id="ARBA00025211"/>
    </source>
</evidence>
<dbReference type="EC" id="2.3.1.-" evidence="10"/>
<dbReference type="OrthoDB" id="9805770at2"/>
<dbReference type="PANTHER" id="PTHR43178">
    <property type="entry name" value="DIHYDROLIPOAMIDE ACETYLTRANSFERASE COMPONENT OF PYRUVATE DEHYDROGENASE COMPLEX"/>
    <property type="match status" value="1"/>
</dbReference>
<comment type="function">
    <text evidence="8">The pyruvate dehydrogenase complex catalyzes the overall conversion of pyruvate to acetyl-CoA and CO(2). It contains multiple copies of three enzymatic components: pyruvate dehydrogenase (E1), dihydrolipoamide acetyltransferase (E2) and lipoamide dehydrogenase (E3).</text>
</comment>
<evidence type="ECO:0000259" key="11">
    <source>
        <dbReference type="PROSITE" id="PS50968"/>
    </source>
</evidence>
<dbReference type="InterPro" id="IPR011053">
    <property type="entry name" value="Single_hybrid_motif"/>
</dbReference>
<dbReference type="InterPro" id="IPR000089">
    <property type="entry name" value="Biotin_lipoyl"/>
</dbReference>
<evidence type="ECO:0000256" key="3">
    <source>
        <dbReference type="ARBA" id="ARBA00011484"/>
    </source>
</evidence>
<protein>
    <recommendedName>
        <fullName evidence="10">Dihydrolipoamide acetyltransferase component of pyruvate dehydrogenase complex</fullName>
        <ecNumber evidence="10">2.3.1.-</ecNumber>
    </recommendedName>
</protein>
<comment type="similarity">
    <text evidence="2 10">Belongs to the 2-oxoacid dehydrogenase family.</text>
</comment>
<evidence type="ECO:0000313" key="13">
    <source>
        <dbReference type="EMBL" id="VFP78678.1"/>
    </source>
</evidence>